<dbReference type="HOGENOM" id="CLU_2031220_0_0_1"/>
<organism evidence="1 2">
    <name type="scientific">Phytophthora infestans (strain T30-4)</name>
    <name type="common">Potato late blight agent</name>
    <dbReference type="NCBI Taxonomy" id="403677"/>
    <lineage>
        <taxon>Eukaryota</taxon>
        <taxon>Sar</taxon>
        <taxon>Stramenopiles</taxon>
        <taxon>Oomycota</taxon>
        <taxon>Peronosporomycetes</taxon>
        <taxon>Peronosporales</taxon>
        <taxon>Peronosporaceae</taxon>
        <taxon>Phytophthora</taxon>
    </lineage>
</organism>
<dbReference type="InParanoid" id="D0P0U1"/>
<dbReference type="AlphaFoldDB" id="D0P0U1"/>
<reference evidence="2" key="1">
    <citation type="journal article" date="2009" name="Nature">
        <title>Genome sequence and analysis of the Irish potato famine pathogen Phytophthora infestans.</title>
        <authorList>
            <consortium name="The Broad Institute Genome Sequencing Platform"/>
            <person name="Haas B.J."/>
            <person name="Kamoun S."/>
            <person name="Zody M.C."/>
            <person name="Jiang R.H."/>
            <person name="Handsaker R.E."/>
            <person name="Cano L.M."/>
            <person name="Grabherr M."/>
            <person name="Kodira C.D."/>
            <person name="Raffaele S."/>
            <person name="Torto-Alalibo T."/>
            <person name="Bozkurt T.O."/>
            <person name="Ah-Fong A.M."/>
            <person name="Alvarado L."/>
            <person name="Anderson V.L."/>
            <person name="Armstrong M.R."/>
            <person name="Avrova A."/>
            <person name="Baxter L."/>
            <person name="Beynon J."/>
            <person name="Boevink P.C."/>
            <person name="Bollmann S.R."/>
            <person name="Bos J.I."/>
            <person name="Bulone V."/>
            <person name="Cai G."/>
            <person name="Cakir C."/>
            <person name="Carrington J.C."/>
            <person name="Chawner M."/>
            <person name="Conti L."/>
            <person name="Costanzo S."/>
            <person name="Ewan R."/>
            <person name="Fahlgren N."/>
            <person name="Fischbach M.A."/>
            <person name="Fugelstad J."/>
            <person name="Gilroy E.M."/>
            <person name="Gnerre S."/>
            <person name="Green P.J."/>
            <person name="Grenville-Briggs L.J."/>
            <person name="Griffith J."/>
            <person name="Grunwald N.J."/>
            <person name="Horn K."/>
            <person name="Horner N.R."/>
            <person name="Hu C.H."/>
            <person name="Huitema E."/>
            <person name="Jeong D.H."/>
            <person name="Jones A.M."/>
            <person name="Jones J.D."/>
            <person name="Jones R.W."/>
            <person name="Karlsson E.K."/>
            <person name="Kunjeti S.G."/>
            <person name="Lamour K."/>
            <person name="Liu Z."/>
            <person name="Ma L."/>
            <person name="Maclean D."/>
            <person name="Chibucos M.C."/>
            <person name="McDonald H."/>
            <person name="McWalters J."/>
            <person name="Meijer H.J."/>
            <person name="Morgan W."/>
            <person name="Morris P.F."/>
            <person name="Munro C.A."/>
            <person name="O'Neill K."/>
            <person name="Ospina-Giraldo M."/>
            <person name="Pinzon A."/>
            <person name="Pritchard L."/>
            <person name="Ramsahoye B."/>
            <person name="Ren Q."/>
            <person name="Restrepo S."/>
            <person name="Roy S."/>
            <person name="Sadanandom A."/>
            <person name="Savidor A."/>
            <person name="Schornack S."/>
            <person name="Schwartz D.C."/>
            <person name="Schumann U.D."/>
            <person name="Schwessinger B."/>
            <person name="Seyer L."/>
            <person name="Sharpe T."/>
            <person name="Silvar C."/>
            <person name="Song J."/>
            <person name="Studholme D.J."/>
            <person name="Sykes S."/>
            <person name="Thines M."/>
            <person name="van de Vondervoort P.J."/>
            <person name="Phuntumart V."/>
            <person name="Wawra S."/>
            <person name="Weide R."/>
            <person name="Win J."/>
            <person name="Young C."/>
            <person name="Zhou S."/>
            <person name="Fry W."/>
            <person name="Meyers B.C."/>
            <person name="van West P."/>
            <person name="Ristaino J."/>
            <person name="Govers F."/>
            <person name="Birch P.R."/>
            <person name="Whisson S.C."/>
            <person name="Judelson H.S."/>
            <person name="Nusbaum C."/>
        </authorList>
    </citation>
    <scope>NUCLEOTIDE SEQUENCE [LARGE SCALE GENOMIC DNA]</scope>
    <source>
        <strain evidence="2">T30-4</strain>
    </source>
</reference>
<keyword evidence="2" id="KW-1185">Reference proteome</keyword>
<dbReference type="Proteomes" id="UP000006643">
    <property type="component" value="Unassembled WGS sequence"/>
</dbReference>
<dbReference type="VEuPathDB" id="FungiDB:PITG_19492"/>
<dbReference type="RefSeq" id="XP_002896085.1">
    <property type="nucleotide sequence ID" value="XM_002896039.1"/>
</dbReference>
<name>D0P0U1_PHYIT</name>
<accession>D0P0U1</accession>
<dbReference type="KEGG" id="pif:PITG_19492"/>
<evidence type="ECO:0000313" key="2">
    <source>
        <dbReference type="Proteomes" id="UP000006643"/>
    </source>
</evidence>
<dbReference type="OrthoDB" id="61293at2759"/>
<dbReference type="EMBL" id="DS028224">
    <property type="protein sequence ID" value="EEY53060.1"/>
    <property type="molecule type" value="Genomic_DNA"/>
</dbReference>
<proteinExistence type="predicted"/>
<sequence>MICTIDKDLFKLWPLLSFMQGIGTLHQVDGRAIDLGRKIMHLLDELGKKYPALAKLLDPPTVIFNLQAMSVNPSAVVIPAGLAPGNLRAGELIGHLRATLAPILLPGVVAQFHYLNAPMQNL</sequence>
<evidence type="ECO:0000313" key="1">
    <source>
        <dbReference type="EMBL" id="EEY53060.1"/>
    </source>
</evidence>
<dbReference type="GeneID" id="9464198"/>
<gene>
    <name evidence="1" type="ORF">PITG_19492</name>
</gene>
<protein>
    <submittedName>
        <fullName evidence="1">Uncharacterized protein</fullName>
    </submittedName>
</protein>